<keyword evidence="5 7" id="KW-0456">Lyase</keyword>
<keyword evidence="9" id="KW-1185">Reference proteome</keyword>
<dbReference type="Proteomes" id="UP000653730">
    <property type="component" value="Unassembled WGS sequence"/>
</dbReference>
<dbReference type="CDD" id="cd06450">
    <property type="entry name" value="DOPA_deC_like"/>
    <property type="match status" value="1"/>
</dbReference>
<evidence type="ECO:0000256" key="6">
    <source>
        <dbReference type="PIRSR" id="PIRSR602129-50"/>
    </source>
</evidence>
<keyword evidence="8" id="KW-0808">Transferase</keyword>
<dbReference type="PANTHER" id="PTHR45677:SF8">
    <property type="entry name" value="CYSTEINE SULFINIC ACID DECARBOXYLASE"/>
    <property type="match status" value="1"/>
</dbReference>
<dbReference type="GO" id="GO:0030170">
    <property type="term" value="F:pyridoxal phosphate binding"/>
    <property type="evidence" value="ECO:0007669"/>
    <property type="project" value="InterPro"/>
</dbReference>
<comment type="caution">
    <text evidence="8">The sequence shown here is derived from an EMBL/GenBank/DDBJ whole genome shotgun (WGS) entry which is preliminary data.</text>
</comment>
<protein>
    <submittedName>
        <fullName evidence="8">Aspartate aminotransferase family protein</fullName>
    </submittedName>
</protein>
<proteinExistence type="inferred from homology"/>
<dbReference type="InterPro" id="IPR002129">
    <property type="entry name" value="PyrdxlP-dep_de-COase"/>
</dbReference>
<evidence type="ECO:0000256" key="2">
    <source>
        <dbReference type="ARBA" id="ARBA00009533"/>
    </source>
</evidence>
<dbReference type="EMBL" id="JACVDC010000001">
    <property type="protein sequence ID" value="MBC9794517.1"/>
    <property type="molecule type" value="Genomic_DNA"/>
</dbReference>
<keyword evidence="3" id="KW-0210">Decarboxylase</keyword>
<dbReference type="GO" id="GO:0016831">
    <property type="term" value="F:carboxy-lyase activity"/>
    <property type="evidence" value="ECO:0007669"/>
    <property type="project" value="UniProtKB-KW"/>
</dbReference>
<name>A0A926JNR8_9FLAO</name>
<dbReference type="Gene3D" id="3.40.640.10">
    <property type="entry name" value="Type I PLP-dependent aspartate aminotransferase-like (Major domain)"/>
    <property type="match status" value="1"/>
</dbReference>
<evidence type="ECO:0000313" key="8">
    <source>
        <dbReference type="EMBL" id="MBC9794517.1"/>
    </source>
</evidence>
<dbReference type="GO" id="GO:0008483">
    <property type="term" value="F:transaminase activity"/>
    <property type="evidence" value="ECO:0007669"/>
    <property type="project" value="UniProtKB-KW"/>
</dbReference>
<evidence type="ECO:0000256" key="7">
    <source>
        <dbReference type="RuleBase" id="RU000382"/>
    </source>
</evidence>
<dbReference type="SUPFAM" id="SSF53383">
    <property type="entry name" value="PLP-dependent transferases"/>
    <property type="match status" value="1"/>
</dbReference>
<dbReference type="GO" id="GO:0005737">
    <property type="term" value="C:cytoplasm"/>
    <property type="evidence" value="ECO:0007669"/>
    <property type="project" value="TreeGrafter"/>
</dbReference>
<organism evidence="8 9">
    <name type="scientific">Sinomicrobium weinanense</name>
    <dbReference type="NCBI Taxonomy" id="2842200"/>
    <lineage>
        <taxon>Bacteria</taxon>
        <taxon>Pseudomonadati</taxon>
        <taxon>Bacteroidota</taxon>
        <taxon>Flavobacteriia</taxon>
        <taxon>Flavobacteriales</taxon>
        <taxon>Flavobacteriaceae</taxon>
        <taxon>Sinomicrobium</taxon>
    </lineage>
</organism>
<keyword evidence="8" id="KW-0032">Aminotransferase</keyword>
<comment type="cofactor">
    <cofactor evidence="1 6 7">
        <name>pyridoxal 5'-phosphate</name>
        <dbReference type="ChEBI" id="CHEBI:597326"/>
    </cofactor>
</comment>
<reference evidence="8 9" key="1">
    <citation type="submission" date="2020-09" db="EMBL/GenBank/DDBJ databases">
        <title>Sinomicrobium weinanense sp. nov., a halophilic bacteria isolated from saline-alkali soil.</title>
        <authorList>
            <person name="Wu P."/>
            <person name="Ren H."/>
            <person name="Mei Y."/>
            <person name="Liang Y."/>
            <person name="Chen Z."/>
        </authorList>
    </citation>
    <scope>NUCLEOTIDE SEQUENCE [LARGE SCALE GENOMIC DNA]</scope>
    <source>
        <strain evidence="8 9">FJxs</strain>
    </source>
</reference>
<dbReference type="InterPro" id="IPR015421">
    <property type="entry name" value="PyrdxlP-dep_Trfase_major"/>
</dbReference>
<sequence length="522" mass="58244">MSGVLTTGLSSDTFKDIFHGGASLSYDEAIDRAKQVVLNFLRQKQQPFSGVRPADLHTPFSEIDMDIPLDNYEELMKEVQRLYTDHAVAFHLPHYIAHLNCPVVIPALAAEVLISAINSSLDTWDQSAGGTLMEQRLISWTAEQLGFGTDADGVFTSGGTQSNLTGLLLARDHYARKRLGHSVKRSGNPPQAARFRVFASEKAHFSNLKNASLLGLGEQAIVEVGTDHRFRMDPEALQNALQREIQAGNIPIAIVATAGTTDFGNVDPLDEIGSIARQYGLWFHVDAAYGSCLLLTSLHRHMLNGIELADSVTIDYHKSFFQPISSSAVVVRDKRTLQIIKHHADYLNPEDQDYEEFPAQVNKSVSQTTRRFDALKLWFTLRLLGKEKLGDYIDTIIHTTRQAARIIEHDPELELLTRSDISVLLFRYIPDQRTTSDLCKLNEYIRKKTFSDGKALVAGTRVDGKFYLKFTLLNPITTEEDIRSILDILKGHGNSYKEEKKIPVSAGTSIQDYPGPGQVYTN</sequence>
<comment type="similarity">
    <text evidence="2 7">Belongs to the group II decarboxylase family.</text>
</comment>
<evidence type="ECO:0000256" key="5">
    <source>
        <dbReference type="ARBA" id="ARBA00023239"/>
    </source>
</evidence>
<evidence type="ECO:0000256" key="3">
    <source>
        <dbReference type="ARBA" id="ARBA00022793"/>
    </source>
</evidence>
<evidence type="ECO:0000256" key="4">
    <source>
        <dbReference type="ARBA" id="ARBA00022898"/>
    </source>
</evidence>
<dbReference type="Gene3D" id="1.20.1650.10">
    <property type="entry name" value="PLP-dependent transferases"/>
    <property type="match status" value="1"/>
</dbReference>
<dbReference type="InterPro" id="IPR015424">
    <property type="entry name" value="PyrdxlP-dep_Trfase"/>
</dbReference>
<dbReference type="Gene3D" id="3.90.1150.10">
    <property type="entry name" value="Aspartate Aminotransferase, domain 1"/>
    <property type="match status" value="1"/>
</dbReference>
<dbReference type="InterPro" id="IPR015422">
    <property type="entry name" value="PyrdxlP-dep_Trfase_small"/>
</dbReference>
<dbReference type="AlphaFoldDB" id="A0A926JNR8"/>
<feature type="modified residue" description="N6-(pyridoxal phosphate)lysine" evidence="6">
    <location>
        <position position="318"/>
    </location>
</feature>
<dbReference type="GO" id="GO:0019752">
    <property type="term" value="P:carboxylic acid metabolic process"/>
    <property type="evidence" value="ECO:0007669"/>
    <property type="project" value="InterPro"/>
</dbReference>
<accession>A0A926JNR8</accession>
<evidence type="ECO:0000313" key="9">
    <source>
        <dbReference type="Proteomes" id="UP000653730"/>
    </source>
</evidence>
<dbReference type="PANTHER" id="PTHR45677">
    <property type="entry name" value="GLUTAMATE DECARBOXYLASE-RELATED"/>
    <property type="match status" value="1"/>
</dbReference>
<dbReference type="Pfam" id="PF00282">
    <property type="entry name" value="Pyridoxal_deC"/>
    <property type="match status" value="1"/>
</dbReference>
<gene>
    <name evidence="8" type="ORF">IBL28_00945</name>
</gene>
<evidence type="ECO:0000256" key="1">
    <source>
        <dbReference type="ARBA" id="ARBA00001933"/>
    </source>
</evidence>
<keyword evidence="4 6" id="KW-0663">Pyridoxal phosphate</keyword>